<dbReference type="Pfam" id="PF23571">
    <property type="entry name" value="GH3_M"/>
    <property type="match status" value="1"/>
</dbReference>
<dbReference type="InterPro" id="IPR042099">
    <property type="entry name" value="ANL_N_sf"/>
</dbReference>
<gene>
    <name evidence="3" type="ORF">SAMEA104719789_00090</name>
</gene>
<dbReference type="GO" id="GO:0016881">
    <property type="term" value="F:acid-amino acid ligase activity"/>
    <property type="evidence" value="ECO:0007669"/>
    <property type="project" value="TreeGrafter"/>
</dbReference>
<evidence type="ECO:0000313" key="4">
    <source>
        <dbReference type="Proteomes" id="UP000262142"/>
    </source>
</evidence>
<organism evidence="3 4">
    <name type="scientific">Candidatus Ornithobacterium hominis</name>
    <dbReference type="NCBI Taxonomy" id="2497989"/>
    <lineage>
        <taxon>Bacteria</taxon>
        <taxon>Pseudomonadati</taxon>
        <taxon>Bacteroidota</taxon>
        <taxon>Flavobacteriia</taxon>
        <taxon>Flavobacteriales</taxon>
        <taxon>Weeksellaceae</taxon>
        <taxon>Ornithobacterium</taxon>
    </lineage>
</organism>
<keyword evidence="4" id="KW-1185">Reference proteome</keyword>
<feature type="domain" description="GH3 middle" evidence="1">
    <location>
        <begin position="290"/>
        <end position="359"/>
    </location>
</feature>
<dbReference type="OrthoDB" id="5678283at2"/>
<dbReference type="Proteomes" id="UP000262142">
    <property type="component" value="Unassembled WGS sequence"/>
</dbReference>
<dbReference type="InterPro" id="IPR004993">
    <property type="entry name" value="GH3"/>
</dbReference>
<name>A0A383TV08_9FLAO</name>
<proteinExistence type="predicted"/>
<evidence type="ECO:0000313" key="3">
    <source>
        <dbReference type="EMBL" id="SZD70999.1"/>
    </source>
</evidence>
<dbReference type="AlphaFoldDB" id="A0A383TV08"/>
<dbReference type="PANTHER" id="PTHR31901:SF9">
    <property type="entry name" value="GH3 DOMAIN-CONTAINING PROTEIN"/>
    <property type="match status" value="1"/>
</dbReference>
<evidence type="ECO:0000259" key="1">
    <source>
        <dbReference type="Pfam" id="PF23571"/>
    </source>
</evidence>
<dbReference type="EMBL" id="UNSC01000001">
    <property type="protein sequence ID" value="SZD70999.1"/>
    <property type="molecule type" value="Genomic_DNA"/>
</dbReference>
<dbReference type="Pfam" id="PF23572">
    <property type="entry name" value="GH3_C"/>
    <property type="match status" value="1"/>
</dbReference>
<dbReference type="RefSeq" id="WP_119058709.1">
    <property type="nucleotide sequence ID" value="NZ_UNSC01000001.1"/>
</dbReference>
<evidence type="ECO:0000259" key="2">
    <source>
        <dbReference type="Pfam" id="PF23572"/>
    </source>
</evidence>
<dbReference type="GO" id="GO:0005737">
    <property type="term" value="C:cytoplasm"/>
    <property type="evidence" value="ECO:0007669"/>
    <property type="project" value="TreeGrafter"/>
</dbReference>
<protein>
    <submittedName>
        <fullName evidence="3">GH3 auxin-responsive promoter</fullName>
    </submittedName>
</protein>
<accession>A0A383TV08</accession>
<dbReference type="Gene3D" id="3.40.50.12780">
    <property type="entry name" value="N-terminal domain of ligase-like"/>
    <property type="match status" value="1"/>
</dbReference>
<dbReference type="PANTHER" id="PTHR31901">
    <property type="entry name" value="GH3 DOMAIN-CONTAINING PROTEIN"/>
    <property type="match status" value="1"/>
</dbReference>
<feature type="domain" description="GH3 C-terminal" evidence="2">
    <location>
        <begin position="375"/>
        <end position="486"/>
    </location>
</feature>
<dbReference type="InterPro" id="IPR055377">
    <property type="entry name" value="GH3_M"/>
</dbReference>
<sequence>MLKKFIAKIFARYIVLQEKKWMAHPVEAQEKVFAEIIRKAKNTEFGKKHYFGNIKNHQDFIKNVPIQDYENIKPYIDRIRQGELNVLWPGKPKYWAKTSGTTSGEKYIPISRESIPYHIEAARNALLFYIQNKGNANFVKGKMIFLQGNPELKEERGIQAGRLSGISAHYVPSYLQKNRLPSWETNTIENWEEKVDRIVDETHQANMTLISGIPPWMIMYFEKLRRKSNQTLTEMFPQLQLIVTGGVNYNPYRQKIDALLGEKIDVIQTYPASEGFIAYQDQLDSEDLLLLLSKDIFYEFIPVEEYFDENPTRIGIAEVEKDVNYALILTTKAGLFAYSIGDTIRFTSLAPYRIRVTGRIKHFTSAFGEHVIGQEVETAIAEVLKKMPAEIKEFHVAPQVNPLAGLPYHEWLVEFEKEPEDLEKFSLLLDEEMRRLNTYYDDLIHGKILKPLKISIVQAGGFHAYLKSIGKLGGQFKPPRLANDRNFADGLSLYIK</sequence>
<reference evidence="3 4" key="1">
    <citation type="submission" date="2018-09" db="EMBL/GenBank/DDBJ databases">
        <authorList>
            <consortium name="Pathogen Informatics"/>
        </authorList>
    </citation>
    <scope>NUCLEOTIDE SEQUENCE [LARGE SCALE GENOMIC DNA]</scope>
    <source>
        <strain evidence="3 4">OH-22767</strain>
    </source>
</reference>
<dbReference type="InterPro" id="IPR055378">
    <property type="entry name" value="GH3_C"/>
</dbReference>
<dbReference type="Pfam" id="PF03321">
    <property type="entry name" value="GH3"/>
    <property type="match status" value="1"/>
</dbReference>